<dbReference type="KEGG" id="fcy:FRACYDRAFT_245912"/>
<dbReference type="AlphaFoldDB" id="A0A1E7EZW5"/>
<name>A0A1E7EZW5_9STRA</name>
<protein>
    <submittedName>
        <fullName evidence="1">Uncharacterized protein</fullName>
    </submittedName>
</protein>
<evidence type="ECO:0000313" key="2">
    <source>
        <dbReference type="Proteomes" id="UP000095751"/>
    </source>
</evidence>
<keyword evidence="2" id="KW-1185">Reference proteome</keyword>
<organism evidence="1 2">
    <name type="scientific">Fragilariopsis cylindrus CCMP1102</name>
    <dbReference type="NCBI Taxonomy" id="635003"/>
    <lineage>
        <taxon>Eukaryota</taxon>
        <taxon>Sar</taxon>
        <taxon>Stramenopiles</taxon>
        <taxon>Ochrophyta</taxon>
        <taxon>Bacillariophyta</taxon>
        <taxon>Bacillariophyceae</taxon>
        <taxon>Bacillariophycidae</taxon>
        <taxon>Bacillariales</taxon>
        <taxon>Bacillariaceae</taxon>
        <taxon>Fragilariopsis</taxon>
    </lineage>
</organism>
<gene>
    <name evidence="1" type="ORF">FRACYDRAFT_245912</name>
</gene>
<dbReference type="EMBL" id="KV784368">
    <property type="protein sequence ID" value="OEU11406.1"/>
    <property type="molecule type" value="Genomic_DNA"/>
</dbReference>
<dbReference type="InParanoid" id="A0A1E7EZW5"/>
<sequence>MQTPFLLLVGLLLFFFLYWFVCILSAHTTREKCEVPFLQGFASNSSHHLSHTYSRDLCGVGGPVGLHAPFGARTAKKANIESNIIKNNLQLHIKKEIFPPNCFKIQWSNQQHQGVVLDYHLTGSMMLHVEGNITTKTIELENMPTFTILLQTGKGIPHFGTERSPYAVLSAKDSQSLWGGAGCVTGGGLAIRWPSSENTLGGTAIAYQVENAHKSLQTSESEVTRRGAQTRLKCLLCRTT</sequence>
<reference evidence="1 2" key="1">
    <citation type="submission" date="2016-09" db="EMBL/GenBank/DDBJ databases">
        <title>Extensive genetic diversity and differential bi-allelic expression allows diatom success in the polar Southern Ocean.</title>
        <authorList>
            <consortium name="DOE Joint Genome Institute"/>
            <person name="Mock T."/>
            <person name="Otillar R.P."/>
            <person name="Strauss J."/>
            <person name="Dupont C."/>
            <person name="Frickenhaus S."/>
            <person name="Maumus F."/>
            <person name="Mcmullan M."/>
            <person name="Sanges R."/>
            <person name="Schmutz J."/>
            <person name="Toseland A."/>
            <person name="Valas R."/>
            <person name="Veluchamy A."/>
            <person name="Ward B.J."/>
            <person name="Allen A."/>
            <person name="Barry K."/>
            <person name="Falciatore A."/>
            <person name="Ferrante M."/>
            <person name="Fortunato A.E."/>
            <person name="Gloeckner G."/>
            <person name="Gruber A."/>
            <person name="Hipkin R."/>
            <person name="Janech M."/>
            <person name="Kroth P."/>
            <person name="Leese F."/>
            <person name="Lindquist E."/>
            <person name="Lyon B.R."/>
            <person name="Martin J."/>
            <person name="Mayer C."/>
            <person name="Parker M."/>
            <person name="Quesneville H."/>
            <person name="Raymond J."/>
            <person name="Uhlig C."/>
            <person name="Valentin K.U."/>
            <person name="Worden A.Z."/>
            <person name="Armbrust E.V."/>
            <person name="Bowler C."/>
            <person name="Green B."/>
            <person name="Moulton V."/>
            <person name="Van Oosterhout C."/>
            <person name="Grigoriev I."/>
        </authorList>
    </citation>
    <scope>NUCLEOTIDE SEQUENCE [LARGE SCALE GENOMIC DNA]</scope>
    <source>
        <strain evidence="1 2">CCMP1102</strain>
    </source>
</reference>
<proteinExistence type="predicted"/>
<dbReference type="Proteomes" id="UP000095751">
    <property type="component" value="Unassembled WGS sequence"/>
</dbReference>
<accession>A0A1E7EZW5</accession>
<evidence type="ECO:0000313" key="1">
    <source>
        <dbReference type="EMBL" id="OEU11406.1"/>
    </source>
</evidence>